<dbReference type="SUPFAM" id="SSF46689">
    <property type="entry name" value="Homeodomain-like"/>
    <property type="match status" value="1"/>
</dbReference>
<dbReference type="RefSeq" id="WP_207123042.1">
    <property type="nucleotide sequence ID" value="NZ_BOPO01000006.1"/>
</dbReference>
<dbReference type="GO" id="GO:0000976">
    <property type="term" value="F:transcription cis-regulatory region binding"/>
    <property type="evidence" value="ECO:0007669"/>
    <property type="project" value="TreeGrafter"/>
</dbReference>
<evidence type="ECO:0000313" key="7">
    <source>
        <dbReference type="Proteomes" id="UP000614996"/>
    </source>
</evidence>
<keyword evidence="2 4" id="KW-0238">DNA-binding</keyword>
<comment type="caution">
    <text evidence="6">The sequence shown here is derived from an EMBL/GenBank/DDBJ whole genome shotgun (WGS) entry which is preliminary data.</text>
</comment>
<dbReference type="AlphaFoldDB" id="A0A8J4A5T5"/>
<sequence>MPSKSIVEPMNARSRRTRESLLAATRAILEEQGFEALSMTAVADRAGVTRRAAYLHFATRAELVGALFDYVAAEEGLTESLRQVWESPDAPSALDQWARHLASYHSRLLPIDRALQRVRDHDADAAAHYARVTAEQMRNCRRLAQRLNQEHQLAEPWTVSSARDMLFALVSSDLIGALLEDRRWSRRRLAEHLSVLFRSTFVATSNGGEFAG</sequence>
<reference evidence="7" key="1">
    <citation type="journal article" date="2021" name="Int. J. Syst. Evol. Microbiol.">
        <title>Actinocatenispora comari sp. nov., an endophytic actinomycete isolated from aerial parts of Comarum salesowianum.</title>
        <authorList>
            <person name="Oyunbileg N."/>
            <person name="Iizaka Y."/>
            <person name="Hamada M."/>
            <person name="Davaapurev B.O."/>
            <person name="Fukumoto A."/>
            <person name="Tsetseg B."/>
            <person name="Kato F."/>
            <person name="Tamura T."/>
            <person name="Batkhuu J."/>
            <person name="Anzai Y."/>
        </authorList>
    </citation>
    <scope>NUCLEOTIDE SEQUENCE [LARGE SCALE GENOMIC DNA]</scope>
    <source>
        <strain evidence="7">NUM-2625</strain>
    </source>
</reference>
<dbReference type="PRINTS" id="PR00455">
    <property type="entry name" value="HTHTETR"/>
</dbReference>
<dbReference type="GO" id="GO:0003700">
    <property type="term" value="F:DNA-binding transcription factor activity"/>
    <property type="evidence" value="ECO:0007669"/>
    <property type="project" value="TreeGrafter"/>
</dbReference>
<dbReference type="Gene3D" id="1.10.357.10">
    <property type="entry name" value="Tetracycline Repressor, domain 2"/>
    <property type="match status" value="1"/>
</dbReference>
<dbReference type="PANTHER" id="PTHR30055">
    <property type="entry name" value="HTH-TYPE TRANSCRIPTIONAL REGULATOR RUTR"/>
    <property type="match status" value="1"/>
</dbReference>
<evidence type="ECO:0000256" key="2">
    <source>
        <dbReference type="ARBA" id="ARBA00023125"/>
    </source>
</evidence>
<evidence type="ECO:0000313" key="6">
    <source>
        <dbReference type="EMBL" id="GIL25426.1"/>
    </source>
</evidence>
<dbReference type="PROSITE" id="PS50977">
    <property type="entry name" value="HTH_TETR_2"/>
    <property type="match status" value="1"/>
</dbReference>
<evidence type="ECO:0000256" key="3">
    <source>
        <dbReference type="ARBA" id="ARBA00023163"/>
    </source>
</evidence>
<dbReference type="PANTHER" id="PTHR30055:SF234">
    <property type="entry name" value="HTH-TYPE TRANSCRIPTIONAL REGULATOR BETI"/>
    <property type="match status" value="1"/>
</dbReference>
<evidence type="ECO:0000256" key="4">
    <source>
        <dbReference type="PROSITE-ProRule" id="PRU00335"/>
    </source>
</evidence>
<dbReference type="EMBL" id="BOPO01000006">
    <property type="protein sequence ID" value="GIL25426.1"/>
    <property type="molecule type" value="Genomic_DNA"/>
</dbReference>
<accession>A0A8J4A5T5</accession>
<dbReference type="InterPro" id="IPR009057">
    <property type="entry name" value="Homeodomain-like_sf"/>
</dbReference>
<keyword evidence="1" id="KW-0805">Transcription regulation</keyword>
<dbReference type="Proteomes" id="UP000614996">
    <property type="component" value="Unassembled WGS sequence"/>
</dbReference>
<dbReference type="InterPro" id="IPR050109">
    <property type="entry name" value="HTH-type_TetR-like_transc_reg"/>
</dbReference>
<keyword evidence="7" id="KW-1185">Reference proteome</keyword>
<feature type="DNA-binding region" description="H-T-H motif" evidence="4">
    <location>
        <begin position="38"/>
        <end position="57"/>
    </location>
</feature>
<keyword evidence="3" id="KW-0804">Transcription</keyword>
<name>A0A8J4A5T5_9ACTN</name>
<evidence type="ECO:0000259" key="5">
    <source>
        <dbReference type="PROSITE" id="PS50977"/>
    </source>
</evidence>
<dbReference type="InterPro" id="IPR001647">
    <property type="entry name" value="HTH_TetR"/>
</dbReference>
<evidence type="ECO:0000256" key="1">
    <source>
        <dbReference type="ARBA" id="ARBA00023015"/>
    </source>
</evidence>
<organism evidence="6 7">
    <name type="scientific">Actinocatenispora comari</name>
    <dbReference type="NCBI Taxonomy" id="2807577"/>
    <lineage>
        <taxon>Bacteria</taxon>
        <taxon>Bacillati</taxon>
        <taxon>Actinomycetota</taxon>
        <taxon>Actinomycetes</taxon>
        <taxon>Micromonosporales</taxon>
        <taxon>Micromonosporaceae</taxon>
        <taxon>Actinocatenispora</taxon>
    </lineage>
</organism>
<dbReference type="Pfam" id="PF00440">
    <property type="entry name" value="TetR_N"/>
    <property type="match status" value="1"/>
</dbReference>
<proteinExistence type="predicted"/>
<gene>
    <name evidence="6" type="ORF">NUM_06810</name>
</gene>
<protein>
    <recommendedName>
        <fullName evidence="5">HTH tetR-type domain-containing protein</fullName>
    </recommendedName>
</protein>
<feature type="domain" description="HTH tetR-type" evidence="5">
    <location>
        <begin position="15"/>
        <end position="75"/>
    </location>
</feature>